<protein>
    <recommendedName>
        <fullName evidence="5">FAD-binding PCMH-type domain-containing protein</fullName>
    </recommendedName>
</protein>
<feature type="domain" description="FAD-binding PCMH-type" evidence="5">
    <location>
        <begin position="45"/>
        <end position="232"/>
    </location>
</feature>
<organism evidence="6 7">
    <name type="scientific">Penicillium cataractarum</name>
    <dbReference type="NCBI Taxonomy" id="2100454"/>
    <lineage>
        <taxon>Eukaryota</taxon>
        <taxon>Fungi</taxon>
        <taxon>Dikarya</taxon>
        <taxon>Ascomycota</taxon>
        <taxon>Pezizomycotina</taxon>
        <taxon>Eurotiomycetes</taxon>
        <taxon>Eurotiomycetidae</taxon>
        <taxon>Eurotiales</taxon>
        <taxon>Aspergillaceae</taxon>
        <taxon>Penicillium</taxon>
    </lineage>
</organism>
<reference evidence="6" key="1">
    <citation type="submission" date="2022-11" db="EMBL/GenBank/DDBJ databases">
        <authorList>
            <person name="Petersen C."/>
        </authorList>
    </citation>
    <scope>NUCLEOTIDE SEQUENCE</scope>
    <source>
        <strain evidence="6">IBT 29864</strain>
    </source>
</reference>
<dbReference type="RefSeq" id="XP_056557630.1">
    <property type="nucleotide sequence ID" value="XM_056695418.1"/>
</dbReference>
<dbReference type="PROSITE" id="PS51387">
    <property type="entry name" value="FAD_PCMH"/>
    <property type="match status" value="1"/>
</dbReference>
<dbReference type="Proteomes" id="UP001147782">
    <property type="component" value="Unassembled WGS sequence"/>
</dbReference>
<dbReference type="GO" id="GO:0016491">
    <property type="term" value="F:oxidoreductase activity"/>
    <property type="evidence" value="ECO:0007669"/>
    <property type="project" value="UniProtKB-KW"/>
</dbReference>
<dbReference type="InterPro" id="IPR050416">
    <property type="entry name" value="FAD-linked_Oxidoreductase"/>
</dbReference>
<dbReference type="GeneID" id="81434595"/>
<comment type="caution">
    <text evidence="6">The sequence shown here is derived from an EMBL/GenBank/DDBJ whole genome shotgun (WGS) entry which is preliminary data.</text>
</comment>
<dbReference type="Gene3D" id="3.30.465.10">
    <property type="match status" value="2"/>
</dbReference>
<dbReference type="InterPro" id="IPR036318">
    <property type="entry name" value="FAD-bd_PCMH-like_sf"/>
</dbReference>
<dbReference type="InterPro" id="IPR016166">
    <property type="entry name" value="FAD-bd_PCMH"/>
</dbReference>
<dbReference type="GO" id="GO:0071949">
    <property type="term" value="F:FAD binding"/>
    <property type="evidence" value="ECO:0007669"/>
    <property type="project" value="InterPro"/>
</dbReference>
<sequence>MAPSVNSGDRLAGLESFLRSHQIPYYTPSHPAFLSFRATYIRSFESVVPLCIVRPSSADEVAIIIKHVIVNEIPFTIRAGGHDLFGRCFVTASLAVDLQDLKSVEISDDRRSAKIGGGVLAGRVAEELGLMGLMTAMGSVPSVGYVGWATHGGAGDLVEADEGMLEVIRGAGGTIGVVVEMTIAVFPLKEVSGIVAFSSVDMASTVRRFTVAYQAMMKDGIDRALGIQQSIVNTPGGKVFAVGFMWSSDNMALGREYLERITSFGEVINNTVKGRSAFDWMTESSSLVPESAYGTIMTLSLRSITEEVIEVISHHVSKMPQDPATLISIHQLRNGPALSPAALPSVFVAKEPHYMVELIATSSTYEAAEPARNWAAGCRDALRKPLPVNLLDSTYISLTSPTEADPRKIFGWKWKRLLMLKARYDPKNVFSNAMPQFTISLLDGVQQL</sequence>
<evidence type="ECO:0000259" key="5">
    <source>
        <dbReference type="PROSITE" id="PS51387"/>
    </source>
</evidence>
<keyword evidence="2" id="KW-0285">Flavoprotein</keyword>
<evidence type="ECO:0000313" key="6">
    <source>
        <dbReference type="EMBL" id="KAJ5380059.1"/>
    </source>
</evidence>
<evidence type="ECO:0000256" key="3">
    <source>
        <dbReference type="ARBA" id="ARBA00022827"/>
    </source>
</evidence>
<dbReference type="PANTHER" id="PTHR42973">
    <property type="entry name" value="BINDING OXIDOREDUCTASE, PUTATIVE (AFU_ORTHOLOGUE AFUA_1G17690)-RELATED"/>
    <property type="match status" value="1"/>
</dbReference>
<proteinExistence type="inferred from homology"/>
<dbReference type="InterPro" id="IPR006094">
    <property type="entry name" value="Oxid_FAD_bind_N"/>
</dbReference>
<reference evidence="6" key="2">
    <citation type="journal article" date="2023" name="IMA Fungus">
        <title>Comparative genomic study of the Penicillium genus elucidates a diverse pangenome and 15 lateral gene transfer events.</title>
        <authorList>
            <person name="Petersen C."/>
            <person name="Sorensen T."/>
            <person name="Nielsen M.R."/>
            <person name="Sondergaard T.E."/>
            <person name="Sorensen J.L."/>
            <person name="Fitzpatrick D.A."/>
            <person name="Frisvad J.C."/>
            <person name="Nielsen K.L."/>
        </authorList>
    </citation>
    <scope>NUCLEOTIDE SEQUENCE</scope>
    <source>
        <strain evidence="6">IBT 29864</strain>
    </source>
</reference>
<dbReference type="EMBL" id="JAPZBS010000002">
    <property type="protein sequence ID" value="KAJ5380059.1"/>
    <property type="molecule type" value="Genomic_DNA"/>
</dbReference>
<name>A0A9W9SML9_9EURO</name>
<dbReference type="Pfam" id="PF08031">
    <property type="entry name" value="BBE"/>
    <property type="match status" value="1"/>
</dbReference>
<dbReference type="InterPro" id="IPR016169">
    <property type="entry name" value="FAD-bd_PCMH_sub2"/>
</dbReference>
<dbReference type="Gene3D" id="3.40.462.20">
    <property type="match status" value="1"/>
</dbReference>
<dbReference type="InterPro" id="IPR012951">
    <property type="entry name" value="BBE"/>
</dbReference>
<comment type="similarity">
    <text evidence="1">Belongs to the oxygen-dependent FAD-linked oxidoreductase family.</text>
</comment>
<keyword evidence="7" id="KW-1185">Reference proteome</keyword>
<evidence type="ECO:0000256" key="4">
    <source>
        <dbReference type="ARBA" id="ARBA00023002"/>
    </source>
</evidence>
<evidence type="ECO:0000313" key="7">
    <source>
        <dbReference type="Proteomes" id="UP001147782"/>
    </source>
</evidence>
<dbReference type="AlphaFoldDB" id="A0A9W9SML9"/>
<dbReference type="OrthoDB" id="363185at2759"/>
<dbReference type="PANTHER" id="PTHR42973:SF7">
    <property type="entry name" value="FAD-BINDING PCMH-TYPE DOMAIN-CONTAINING PROTEIN"/>
    <property type="match status" value="1"/>
</dbReference>
<evidence type="ECO:0000256" key="1">
    <source>
        <dbReference type="ARBA" id="ARBA00005466"/>
    </source>
</evidence>
<accession>A0A9W9SML9</accession>
<dbReference type="SUPFAM" id="SSF56176">
    <property type="entry name" value="FAD-binding/transporter-associated domain-like"/>
    <property type="match status" value="1"/>
</dbReference>
<gene>
    <name evidence="6" type="ORF">N7496_002487</name>
</gene>
<keyword evidence="4" id="KW-0560">Oxidoreductase</keyword>
<keyword evidence="3" id="KW-0274">FAD</keyword>
<dbReference type="Pfam" id="PF01565">
    <property type="entry name" value="FAD_binding_4"/>
    <property type="match status" value="1"/>
</dbReference>
<evidence type="ECO:0000256" key="2">
    <source>
        <dbReference type="ARBA" id="ARBA00022630"/>
    </source>
</evidence>